<dbReference type="AlphaFoldDB" id="A0A3A9A5W0"/>
<protein>
    <submittedName>
        <fullName evidence="1">Uncharacterized protein</fullName>
    </submittedName>
</protein>
<dbReference type="EMBL" id="RAYQ01000046">
    <property type="protein sequence ID" value="RKI87120.1"/>
    <property type="molecule type" value="Genomic_DNA"/>
</dbReference>
<sequence length="190" mass="22588">MSIAYDSIVKRDIPYMYAVSADDLGAEDIFRLERVHHVEVKKFVLVKHARECIVLNKDLKNLKEIEEIIKKVMRSKYLPEKLLDRFAELTDIESSYILQKYFLDWKEEIRKRELNRQALSMLKSAKSLRVSWKVKRNKQIIKELFDIGFGIYDKKAVCDYQQGAENAFMYGYLLGVQSQKKILHRTKYKK</sequence>
<proteinExistence type="predicted"/>
<name>A0A3A9A5W0_9FIRM</name>
<dbReference type="Proteomes" id="UP000280696">
    <property type="component" value="Unassembled WGS sequence"/>
</dbReference>
<keyword evidence="2" id="KW-1185">Reference proteome</keyword>
<reference evidence="1 2" key="1">
    <citation type="submission" date="2018-09" db="EMBL/GenBank/DDBJ databases">
        <title>Murine metabolic-syndrome-specific gut microbial biobank.</title>
        <authorList>
            <person name="Liu C."/>
        </authorList>
    </citation>
    <scope>NUCLEOTIDE SEQUENCE [LARGE SCALE GENOMIC DNA]</scope>
    <source>
        <strain evidence="1 2">0.1xD8-82</strain>
    </source>
</reference>
<dbReference type="RefSeq" id="WP_120472310.1">
    <property type="nucleotide sequence ID" value="NZ_RAYQ01000046.1"/>
</dbReference>
<dbReference type="OrthoDB" id="9813909at2"/>
<evidence type="ECO:0000313" key="1">
    <source>
        <dbReference type="EMBL" id="RKI87120.1"/>
    </source>
</evidence>
<comment type="caution">
    <text evidence="1">The sequence shown here is derived from an EMBL/GenBank/DDBJ whole genome shotgun (WGS) entry which is preliminary data.</text>
</comment>
<evidence type="ECO:0000313" key="2">
    <source>
        <dbReference type="Proteomes" id="UP000280696"/>
    </source>
</evidence>
<organism evidence="1 2">
    <name type="scientific">Parablautia intestinalis</name>
    <dbReference type="NCBI Taxonomy" id="2320100"/>
    <lineage>
        <taxon>Bacteria</taxon>
        <taxon>Bacillati</taxon>
        <taxon>Bacillota</taxon>
        <taxon>Clostridia</taxon>
        <taxon>Lachnospirales</taxon>
        <taxon>Lachnospiraceae</taxon>
        <taxon>Parablautia</taxon>
    </lineage>
</organism>
<gene>
    <name evidence="1" type="ORF">D7V94_21455</name>
</gene>
<accession>A0A3A9A5W0</accession>